<evidence type="ECO:0000256" key="1">
    <source>
        <dbReference type="ARBA" id="ARBA00022801"/>
    </source>
</evidence>
<sequence length="363" mass="39653">MAPSNAELVASTLIKVSIKRSPVATEEDTPKSRFDALKSDAQSNCTVVFVHGGGFFSNGLGSSRPTATRLSKESGGRVIVLDYRLAPQSTFPNQILDLFHIYLSLLRPPPGAFHEAVSSSAIVLAGESAGASIILGLLQVLLQLRSRSITFHGQTFDPVPMPAGIAILSPQAGISLCLPSWEANRDFDIWSDSPPYLKADFPTDAIWPSNPPREELYVGASLFAHPMVSVCTAKSWAGSPPMWFGVGQERMADSAMIVAQTAARDGACVLWNQYEAMPHYWPFILPKMPHSAHVFECWGRACKDMVEKNDLHSKGSWFEVEELKESARDVKALTNLTPKEARLMIETKAKSSRAYYGKASAQL</sequence>
<organism evidence="3 4">
    <name type="scientific">Bimuria novae-zelandiae CBS 107.79</name>
    <dbReference type="NCBI Taxonomy" id="1447943"/>
    <lineage>
        <taxon>Eukaryota</taxon>
        <taxon>Fungi</taxon>
        <taxon>Dikarya</taxon>
        <taxon>Ascomycota</taxon>
        <taxon>Pezizomycotina</taxon>
        <taxon>Dothideomycetes</taxon>
        <taxon>Pleosporomycetidae</taxon>
        <taxon>Pleosporales</taxon>
        <taxon>Massarineae</taxon>
        <taxon>Didymosphaeriaceae</taxon>
        <taxon>Bimuria</taxon>
    </lineage>
</organism>
<evidence type="ECO:0000313" key="3">
    <source>
        <dbReference type="EMBL" id="KAF1975778.1"/>
    </source>
</evidence>
<dbReference type="AlphaFoldDB" id="A0A6A5VGB7"/>
<protein>
    <submittedName>
        <fullName evidence="3">Alpha/beta-hydrolase</fullName>
    </submittedName>
</protein>
<dbReference type="Pfam" id="PF07859">
    <property type="entry name" value="Abhydrolase_3"/>
    <property type="match status" value="1"/>
</dbReference>
<dbReference type="EMBL" id="ML976669">
    <property type="protein sequence ID" value="KAF1975778.1"/>
    <property type="molecule type" value="Genomic_DNA"/>
</dbReference>
<keyword evidence="1 3" id="KW-0378">Hydrolase</keyword>
<reference evidence="3" key="1">
    <citation type="journal article" date="2020" name="Stud. Mycol.">
        <title>101 Dothideomycetes genomes: a test case for predicting lifestyles and emergence of pathogens.</title>
        <authorList>
            <person name="Haridas S."/>
            <person name="Albert R."/>
            <person name="Binder M."/>
            <person name="Bloem J."/>
            <person name="Labutti K."/>
            <person name="Salamov A."/>
            <person name="Andreopoulos B."/>
            <person name="Baker S."/>
            <person name="Barry K."/>
            <person name="Bills G."/>
            <person name="Bluhm B."/>
            <person name="Cannon C."/>
            <person name="Castanera R."/>
            <person name="Culley D."/>
            <person name="Daum C."/>
            <person name="Ezra D."/>
            <person name="Gonzalez J."/>
            <person name="Henrissat B."/>
            <person name="Kuo A."/>
            <person name="Liang C."/>
            <person name="Lipzen A."/>
            <person name="Lutzoni F."/>
            <person name="Magnuson J."/>
            <person name="Mondo S."/>
            <person name="Nolan M."/>
            <person name="Ohm R."/>
            <person name="Pangilinan J."/>
            <person name="Park H.-J."/>
            <person name="Ramirez L."/>
            <person name="Alfaro M."/>
            <person name="Sun H."/>
            <person name="Tritt A."/>
            <person name="Yoshinaga Y."/>
            <person name="Zwiers L.-H."/>
            <person name="Turgeon B."/>
            <person name="Goodwin S."/>
            <person name="Spatafora J."/>
            <person name="Crous P."/>
            <person name="Grigoriev I."/>
        </authorList>
    </citation>
    <scope>NUCLEOTIDE SEQUENCE</scope>
    <source>
        <strain evidence="3">CBS 107.79</strain>
    </source>
</reference>
<evidence type="ECO:0000313" key="4">
    <source>
        <dbReference type="Proteomes" id="UP000800036"/>
    </source>
</evidence>
<dbReference type="InterPro" id="IPR013094">
    <property type="entry name" value="AB_hydrolase_3"/>
</dbReference>
<dbReference type="PANTHER" id="PTHR48081">
    <property type="entry name" value="AB HYDROLASE SUPERFAMILY PROTEIN C4A8.06C"/>
    <property type="match status" value="1"/>
</dbReference>
<keyword evidence="4" id="KW-1185">Reference proteome</keyword>
<dbReference type="Proteomes" id="UP000800036">
    <property type="component" value="Unassembled WGS sequence"/>
</dbReference>
<dbReference type="SUPFAM" id="SSF53474">
    <property type="entry name" value="alpha/beta-Hydrolases"/>
    <property type="match status" value="1"/>
</dbReference>
<dbReference type="GO" id="GO:0016787">
    <property type="term" value="F:hydrolase activity"/>
    <property type="evidence" value="ECO:0007669"/>
    <property type="project" value="UniProtKB-KW"/>
</dbReference>
<evidence type="ECO:0000259" key="2">
    <source>
        <dbReference type="Pfam" id="PF07859"/>
    </source>
</evidence>
<name>A0A6A5VGB7_9PLEO</name>
<dbReference type="Gene3D" id="3.40.50.1820">
    <property type="entry name" value="alpha/beta hydrolase"/>
    <property type="match status" value="1"/>
</dbReference>
<feature type="domain" description="Alpha/beta hydrolase fold-3" evidence="2">
    <location>
        <begin position="47"/>
        <end position="281"/>
    </location>
</feature>
<dbReference type="OrthoDB" id="5354320at2759"/>
<proteinExistence type="predicted"/>
<dbReference type="InterPro" id="IPR029058">
    <property type="entry name" value="AB_hydrolase_fold"/>
</dbReference>
<gene>
    <name evidence="3" type="ORF">BU23DRAFT_597521</name>
</gene>
<accession>A0A6A5VGB7</accession>
<dbReference type="PANTHER" id="PTHR48081:SF7">
    <property type="entry name" value="ALPHA_BETA HYDROLASE FOLD-3 DOMAIN-CONTAINING PROTEIN"/>
    <property type="match status" value="1"/>
</dbReference>
<dbReference type="InterPro" id="IPR050300">
    <property type="entry name" value="GDXG_lipolytic_enzyme"/>
</dbReference>